<comment type="caution">
    <text evidence="2">The sequence shown here is derived from an EMBL/GenBank/DDBJ whole genome shotgun (WGS) entry which is preliminary data.</text>
</comment>
<accession>A0A1V4SET2</accession>
<reference evidence="2 3" key="1">
    <citation type="submission" date="2017-03" db="EMBL/GenBank/DDBJ databases">
        <title>Genome sequence of Clostridium hungatei DSM 14427.</title>
        <authorList>
            <person name="Poehlein A."/>
            <person name="Daniel R."/>
        </authorList>
    </citation>
    <scope>NUCLEOTIDE SEQUENCE [LARGE SCALE GENOMIC DNA]</scope>
    <source>
        <strain evidence="2 3">DSM 14427</strain>
    </source>
</reference>
<keyword evidence="1" id="KW-1133">Transmembrane helix</keyword>
<dbReference type="EMBL" id="MZGX01000029">
    <property type="protein sequence ID" value="OPX42422.1"/>
    <property type="molecule type" value="Genomic_DNA"/>
</dbReference>
<evidence type="ECO:0000256" key="1">
    <source>
        <dbReference type="SAM" id="Phobius"/>
    </source>
</evidence>
<protein>
    <submittedName>
        <fullName evidence="2">Uncharacterized protein</fullName>
    </submittedName>
</protein>
<keyword evidence="1" id="KW-0472">Membrane</keyword>
<keyword evidence="1" id="KW-0812">Transmembrane</keyword>
<gene>
    <name evidence="2" type="ORF">CLHUN_37190</name>
</gene>
<evidence type="ECO:0000313" key="3">
    <source>
        <dbReference type="Proteomes" id="UP000191554"/>
    </source>
</evidence>
<organism evidence="2 3">
    <name type="scientific">Ruminiclostridium hungatei</name>
    <name type="common">Clostridium hungatei</name>
    <dbReference type="NCBI Taxonomy" id="48256"/>
    <lineage>
        <taxon>Bacteria</taxon>
        <taxon>Bacillati</taxon>
        <taxon>Bacillota</taxon>
        <taxon>Clostridia</taxon>
        <taxon>Eubacteriales</taxon>
        <taxon>Oscillospiraceae</taxon>
        <taxon>Ruminiclostridium</taxon>
    </lineage>
</organism>
<dbReference type="RefSeq" id="WP_080066122.1">
    <property type="nucleotide sequence ID" value="NZ_MZGX01000029.1"/>
</dbReference>
<name>A0A1V4SET2_RUMHU</name>
<dbReference type="OrthoDB" id="2589718at2"/>
<keyword evidence="3" id="KW-1185">Reference proteome</keyword>
<evidence type="ECO:0000313" key="2">
    <source>
        <dbReference type="EMBL" id="OPX42422.1"/>
    </source>
</evidence>
<dbReference type="Proteomes" id="UP000191554">
    <property type="component" value="Unassembled WGS sequence"/>
</dbReference>
<feature type="transmembrane region" description="Helical" evidence="1">
    <location>
        <begin position="12"/>
        <end position="32"/>
    </location>
</feature>
<sequence>MRITKKTVAAGAVLFLAVLAVLIINSGLLGLWSKGIACIANNTDEYGTSAGGAFQGEYSVTIDLSNLEGNTGKVLYSDKTHKIYVSWLDNNQGNAPGEYRILFKSEGEYSLKGASLISGIQHATVDDNSFTQILTAKMTARYRGKTYASREFSTSGLNYKDGDEFGFYIFPQEAYQQKEVAFNETGKVVLTISNLYENVWNRR</sequence>
<proteinExistence type="predicted"/>
<dbReference type="AlphaFoldDB" id="A0A1V4SET2"/>